<accession>A0A932VR06</accession>
<name>A0A932VR06_9BACT</name>
<dbReference type="GO" id="GO:0016491">
    <property type="term" value="F:oxidoreductase activity"/>
    <property type="evidence" value="ECO:0007669"/>
    <property type="project" value="UniProtKB-KW"/>
</dbReference>
<dbReference type="PANTHER" id="PTHR13887">
    <property type="entry name" value="GLUTATHIONE S-TRANSFERASE KAPPA"/>
    <property type="match status" value="1"/>
</dbReference>
<dbReference type="EMBL" id="JACQCR010000007">
    <property type="protein sequence ID" value="MBI3630793.1"/>
    <property type="molecule type" value="Genomic_DNA"/>
</dbReference>
<comment type="caution">
    <text evidence="8">The sequence shown here is derived from an EMBL/GenBank/DDBJ whole genome shotgun (WGS) entry which is preliminary data.</text>
</comment>
<comment type="similarity">
    <text evidence="1">Belongs to the thioredoxin family. DsbA subfamily.</text>
</comment>
<reference evidence="8" key="1">
    <citation type="submission" date="2020-07" db="EMBL/GenBank/DDBJ databases">
        <title>Huge and variable diversity of episymbiotic CPR bacteria and DPANN archaea in groundwater ecosystems.</title>
        <authorList>
            <person name="He C.Y."/>
            <person name="Keren R."/>
            <person name="Whittaker M."/>
            <person name="Farag I.F."/>
            <person name="Doudna J."/>
            <person name="Cate J.H.D."/>
            <person name="Banfield J.F."/>
        </authorList>
    </citation>
    <scope>NUCLEOTIDE SEQUENCE</scope>
    <source>
        <strain evidence="8">NC_groundwater_973_Pr1_S-0.2um_54_13</strain>
    </source>
</reference>
<dbReference type="Proteomes" id="UP000753196">
    <property type="component" value="Unassembled WGS sequence"/>
</dbReference>
<keyword evidence="5" id="KW-0676">Redox-active center</keyword>
<evidence type="ECO:0000256" key="5">
    <source>
        <dbReference type="ARBA" id="ARBA00023284"/>
    </source>
</evidence>
<organism evidence="8 9">
    <name type="scientific">Candidatus Sungiibacteriota bacterium</name>
    <dbReference type="NCBI Taxonomy" id="2750080"/>
    <lineage>
        <taxon>Bacteria</taxon>
        <taxon>Candidatus Sungiibacteriota</taxon>
    </lineage>
</organism>
<keyword evidence="6" id="KW-0812">Transmembrane</keyword>
<dbReference type="InterPro" id="IPR036249">
    <property type="entry name" value="Thioredoxin-like_sf"/>
</dbReference>
<protein>
    <submittedName>
        <fullName evidence="8">Thioredoxin domain-containing protein</fullName>
    </submittedName>
</protein>
<gene>
    <name evidence="8" type="ORF">HY221_00435</name>
</gene>
<sequence>MPPESKQTQQNLAIPIAIVIAGVIIGGAIFFMEKGKPVTTTSATGTQQVAAKDIPAVTPSDHIFGDPNAPIKIVEYTDLECPFCKQFDATMKQVMQAYPGKVAWVMRNFPLQQLHPNAPKLALAAECVAELGGNDAYWKFKDSIFTQAPINTFFDMTKLTTTAQGVGVDGKKFDLCVASGKYQDKISKDFNDAVAAGGQGTPFSVLITKSGAQVPIPGSQPFDSLKQAIDTALKG</sequence>
<dbReference type="SUPFAM" id="SSF52833">
    <property type="entry name" value="Thioredoxin-like"/>
    <property type="match status" value="1"/>
</dbReference>
<keyword evidence="3" id="KW-0560">Oxidoreductase</keyword>
<keyword evidence="2" id="KW-0732">Signal</keyword>
<evidence type="ECO:0000256" key="2">
    <source>
        <dbReference type="ARBA" id="ARBA00022729"/>
    </source>
</evidence>
<feature type="transmembrane region" description="Helical" evidence="6">
    <location>
        <begin position="12"/>
        <end position="32"/>
    </location>
</feature>
<dbReference type="PROSITE" id="PS51352">
    <property type="entry name" value="THIOREDOXIN_2"/>
    <property type="match status" value="1"/>
</dbReference>
<evidence type="ECO:0000256" key="6">
    <source>
        <dbReference type="SAM" id="Phobius"/>
    </source>
</evidence>
<dbReference type="PANTHER" id="PTHR13887:SF14">
    <property type="entry name" value="DISULFIDE BOND FORMATION PROTEIN D"/>
    <property type="match status" value="1"/>
</dbReference>
<evidence type="ECO:0000256" key="1">
    <source>
        <dbReference type="ARBA" id="ARBA00005791"/>
    </source>
</evidence>
<proteinExistence type="inferred from homology"/>
<dbReference type="Pfam" id="PF13462">
    <property type="entry name" value="Thioredoxin_4"/>
    <property type="match status" value="1"/>
</dbReference>
<evidence type="ECO:0000256" key="3">
    <source>
        <dbReference type="ARBA" id="ARBA00023002"/>
    </source>
</evidence>
<keyword evidence="6" id="KW-1133">Transmembrane helix</keyword>
<evidence type="ECO:0000313" key="9">
    <source>
        <dbReference type="Proteomes" id="UP000753196"/>
    </source>
</evidence>
<dbReference type="Gene3D" id="3.40.30.10">
    <property type="entry name" value="Glutaredoxin"/>
    <property type="match status" value="1"/>
</dbReference>
<feature type="domain" description="Thioredoxin" evidence="7">
    <location>
        <begin position="29"/>
        <end position="234"/>
    </location>
</feature>
<dbReference type="InterPro" id="IPR013766">
    <property type="entry name" value="Thioredoxin_domain"/>
</dbReference>
<keyword evidence="4" id="KW-1015">Disulfide bond</keyword>
<keyword evidence="6" id="KW-0472">Membrane</keyword>
<dbReference type="AlphaFoldDB" id="A0A932VR06"/>
<evidence type="ECO:0000256" key="4">
    <source>
        <dbReference type="ARBA" id="ARBA00023157"/>
    </source>
</evidence>
<dbReference type="InterPro" id="IPR012336">
    <property type="entry name" value="Thioredoxin-like_fold"/>
</dbReference>
<evidence type="ECO:0000313" key="8">
    <source>
        <dbReference type="EMBL" id="MBI3630793.1"/>
    </source>
</evidence>
<evidence type="ECO:0000259" key="7">
    <source>
        <dbReference type="PROSITE" id="PS51352"/>
    </source>
</evidence>